<comment type="caution">
    <text evidence="2">The sequence shown here is derived from an EMBL/GenBank/DDBJ whole genome shotgun (WGS) entry which is preliminary data.</text>
</comment>
<proteinExistence type="predicted"/>
<reference evidence="2 3" key="1">
    <citation type="journal article" date="2019" name="Commun. Biol.">
        <title>The bagworm genome reveals a unique fibroin gene that provides high tensile strength.</title>
        <authorList>
            <person name="Kono N."/>
            <person name="Nakamura H."/>
            <person name="Ohtoshi R."/>
            <person name="Tomita M."/>
            <person name="Numata K."/>
            <person name="Arakawa K."/>
        </authorList>
    </citation>
    <scope>NUCLEOTIDE SEQUENCE [LARGE SCALE GENOMIC DNA]</scope>
</reference>
<organism evidence="2 3">
    <name type="scientific">Eumeta variegata</name>
    <name type="common">Bagworm moth</name>
    <name type="synonym">Eumeta japonica</name>
    <dbReference type="NCBI Taxonomy" id="151549"/>
    <lineage>
        <taxon>Eukaryota</taxon>
        <taxon>Metazoa</taxon>
        <taxon>Ecdysozoa</taxon>
        <taxon>Arthropoda</taxon>
        <taxon>Hexapoda</taxon>
        <taxon>Insecta</taxon>
        <taxon>Pterygota</taxon>
        <taxon>Neoptera</taxon>
        <taxon>Endopterygota</taxon>
        <taxon>Lepidoptera</taxon>
        <taxon>Glossata</taxon>
        <taxon>Ditrysia</taxon>
        <taxon>Tineoidea</taxon>
        <taxon>Psychidae</taxon>
        <taxon>Oiketicinae</taxon>
        <taxon>Eumeta</taxon>
    </lineage>
</organism>
<evidence type="ECO:0000313" key="2">
    <source>
        <dbReference type="EMBL" id="GBP52801.1"/>
    </source>
</evidence>
<feature type="region of interest" description="Disordered" evidence="1">
    <location>
        <begin position="156"/>
        <end position="183"/>
    </location>
</feature>
<dbReference type="EMBL" id="BGZK01000610">
    <property type="protein sequence ID" value="GBP52801.1"/>
    <property type="molecule type" value="Genomic_DNA"/>
</dbReference>
<name>A0A4C1WNE9_EUMVA</name>
<evidence type="ECO:0000256" key="1">
    <source>
        <dbReference type="SAM" id="MobiDB-lite"/>
    </source>
</evidence>
<keyword evidence="3" id="KW-1185">Reference proteome</keyword>
<dbReference type="AlphaFoldDB" id="A0A4C1WNE9"/>
<sequence>MVNLDAAQIRVDATNEIRNSPRILTPAGSRGGSPSGGRAAVVARRRLAGAGARAGGSRRRRAGGDGCAPPCGSVLAVRVRRTCVRSRDVAPCAVLAPAPARSRRAARSPPLYAPVTVPVQCSSGRNGPPCPADFGSRSSTGSLRCEKGIGGCPSLRRPAPAPLAPADRRCGRPPRGGRGGAPLPLLQRTDLTLVYVAFASCL</sequence>
<evidence type="ECO:0000313" key="3">
    <source>
        <dbReference type="Proteomes" id="UP000299102"/>
    </source>
</evidence>
<protein>
    <submittedName>
        <fullName evidence="2">Uncharacterized protein</fullName>
    </submittedName>
</protein>
<accession>A0A4C1WNE9</accession>
<gene>
    <name evidence="2" type="ORF">EVAR_39339_1</name>
</gene>
<dbReference type="Proteomes" id="UP000299102">
    <property type="component" value="Unassembled WGS sequence"/>
</dbReference>